<dbReference type="PANTHER" id="PTHR23167:SF84">
    <property type="entry name" value="ALPHA ACTININ 3-RELATED"/>
    <property type="match status" value="1"/>
</dbReference>
<dbReference type="Pfam" id="PF00307">
    <property type="entry name" value="CH"/>
    <property type="match status" value="1"/>
</dbReference>
<sequence>MKERICHIRAILSDLKNDARLRENTRDWSRQEAVKMRLCLGKLILLTRAMREKYVESYELCEQDKVTYAEIFSRCYRQTKRLYLVLPLGEKEGKSKISFQLSVDAVLCELETVLRDAPTKCLRHINTESVLDGSPSDELSELRQKLINAELRRELELIGHNLMLAKERSFVRQARMELHNTALKLVKEQECVRALKESLSKSKLKLKISSEQNKELKEHQYRLRKKIEPRERGLRRWNVHVTQRKCRMSNRCHSAVNKSSKLHQSEQEALKNLKYRLKLAKETFVEAKTKMSEIKKDIDKLCFGKERLRFGVKESSKSAINSEVNPISRLRSKRKQTLHVIDKVLKAFSHYNRLKFPECSVKWSQLLESLQSNLTKVRKSWKQICLKKLLPPENKVVNLAPTPQTSACDFKNKSVSFLKPPVKYPQLPESLWDKIYKPQVTPTTSKTCIRRGVLKEQVRSVYQEAVCQRSNFSVPGPCASNLSTPNSMPKYIARPKTSVPVNGRPSVSSVLSESMLHRNDSIPKYLGKTFGNRRINMLRWCKRKVKPYGLPMYEFSESWTSGRALCAIIHSYRPDLIEEIYIRKKGPKETLTYGVNIAQSLGVCNSVDFIAECLNRHPNFEKVLDFVEELQGCLQAPI</sequence>
<proteinExistence type="predicted"/>
<dbReference type="EMBL" id="JAMKOV010000001">
    <property type="protein sequence ID" value="KAI8045417.1"/>
    <property type="molecule type" value="Genomic_DNA"/>
</dbReference>
<organism evidence="2 3">
    <name type="scientific">Drosophila gunungcola</name>
    <name type="common">fruit fly</name>
    <dbReference type="NCBI Taxonomy" id="103775"/>
    <lineage>
        <taxon>Eukaryota</taxon>
        <taxon>Metazoa</taxon>
        <taxon>Ecdysozoa</taxon>
        <taxon>Arthropoda</taxon>
        <taxon>Hexapoda</taxon>
        <taxon>Insecta</taxon>
        <taxon>Pterygota</taxon>
        <taxon>Neoptera</taxon>
        <taxon>Endopterygota</taxon>
        <taxon>Diptera</taxon>
        <taxon>Brachycera</taxon>
        <taxon>Muscomorpha</taxon>
        <taxon>Ephydroidea</taxon>
        <taxon>Drosophilidae</taxon>
        <taxon>Drosophila</taxon>
        <taxon>Sophophora</taxon>
    </lineage>
</organism>
<dbReference type="PANTHER" id="PTHR23167">
    <property type="entry name" value="CALPONIN HOMOLOGY DOMAIN-CONTAINING PROTEIN DDB_G0272472-RELATED"/>
    <property type="match status" value="1"/>
</dbReference>
<reference evidence="2" key="1">
    <citation type="journal article" date="2023" name="Genome Biol. Evol.">
        <title>Long-read-based Genome Assembly of Drosophila gunungcola Reveals Fewer Chemosensory Genes in Flower-breeding Species.</title>
        <authorList>
            <person name="Negi A."/>
            <person name="Liao B.Y."/>
            <person name="Yeh S.D."/>
        </authorList>
    </citation>
    <scope>NUCLEOTIDE SEQUENCE</scope>
    <source>
        <strain evidence="2">Sukarami</strain>
    </source>
</reference>
<evidence type="ECO:0000313" key="2">
    <source>
        <dbReference type="EMBL" id="KAI8045417.1"/>
    </source>
</evidence>
<comment type="caution">
    <text evidence="2">The sequence shown here is derived from an EMBL/GenBank/DDBJ whole genome shotgun (WGS) entry which is preliminary data.</text>
</comment>
<dbReference type="PROSITE" id="PS50021">
    <property type="entry name" value="CH"/>
    <property type="match status" value="1"/>
</dbReference>
<accession>A0A9P9YYF2</accession>
<dbReference type="SUPFAM" id="SSF47576">
    <property type="entry name" value="Calponin-homology domain, CH-domain"/>
    <property type="match status" value="1"/>
</dbReference>
<dbReference type="Gene3D" id="1.10.418.10">
    <property type="entry name" value="Calponin-like domain"/>
    <property type="match status" value="1"/>
</dbReference>
<name>A0A9P9YYF2_9MUSC</name>
<gene>
    <name evidence="2" type="ORF">M5D96_001598</name>
</gene>
<evidence type="ECO:0000313" key="3">
    <source>
        <dbReference type="Proteomes" id="UP001059596"/>
    </source>
</evidence>
<dbReference type="OrthoDB" id="10017054at2759"/>
<dbReference type="Proteomes" id="UP001059596">
    <property type="component" value="Chromosome 3R"/>
</dbReference>
<dbReference type="InterPro" id="IPR050540">
    <property type="entry name" value="F-actin_Monoox_Mical"/>
</dbReference>
<evidence type="ECO:0000259" key="1">
    <source>
        <dbReference type="PROSITE" id="PS50021"/>
    </source>
</evidence>
<dbReference type="AlphaFoldDB" id="A0A9P9YYF2"/>
<dbReference type="SMART" id="SM00033">
    <property type="entry name" value="CH"/>
    <property type="match status" value="1"/>
</dbReference>
<dbReference type="InterPro" id="IPR036872">
    <property type="entry name" value="CH_dom_sf"/>
</dbReference>
<dbReference type="InterPro" id="IPR001715">
    <property type="entry name" value="CH_dom"/>
</dbReference>
<keyword evidence="3" id="KW-1185">Reference proteome</keyword>
<protein>
    <recommendedName>
        <fullName evidence="1">Calponin-homology (CH) domain-containing protein</fullName>
    </recommendedName>
</protein>
<feature type="domain" description="Calponin-homology (CH)" evidence="1">
    <location>
        <begin position="531"/>
        <end position="635"/>
    </location>
</feature>